<dbReference type="EMBL" id="BFEA01000041">
    <property type="protein sequence ID" value="GBG63630.1"/>
    <property type="molecule type" value="Genomic_DNA"/>
</dbReference>
<gene>
    <name evidence="2" type="ORF">CBR_g38941</name>
</gene>
<dbReference type="Pfam" id="PF11371">
    <property type="entry name" value="DUF3172"/>
    <property type="match status" value="1"/>
</dbReference>
<keyword evidence="3" id="KW-1185">Reference proteome</keyword>
<name>A0A388K0N8_CHABU</name>
<dbReference type="OrthoDB" id="197940at2759"/>
<dbReference type="STRING" id="69332.A0A388K0N8"/>
<sequence length="380" mass="40922">MKTVTLHLAAAASSSSTEICTGVGLSSGGSVSGRRGADVAAARRASPVICRRSAAADVAWRSLAIKAGIKSAAGVARWWDLPPRGSRHVVLTLAMNRPRMRRGGSPRTPLSPPPPPRLTPIDPENRPWFWDEEDEEEEEQERRGARGGGYFQDPQVARGGREEEEEDVYSNRFWREPDDDDYSIGGGGRDPSRSASSSSTMMGSGLVGIGAGKEGARVTRKGWINGLIAGAFVIGIGAGITIDSVLNADAKTVASREVIDRQTPNPDICLANGMSAMVLDQRLFISFNPFNVYVTQAEVKPGCVLRQANWSVLESRGLLSGKEAQNCKKNMNTFGFVGDLRQAPEISCVYHSESAENLFLKDPAKAALGDGFQPRDFDDN</sequence>
<evidence type="ECO:0000313" key="2">
    <source>
        <dbReference type="EMBL" id="GBG63630.1"/>
    </source>
</evidence>
<protein>
    <recommendedName>
        <fullName evidence="4">DUF3172 domain-containing protein</fullName>
    </recommendedName>
</protein>
<feature type="compositionally biased region" description="Acidic residues" evidence="1">
    <location>
        <begin position="130"/>
        <end position="139"/>
    </location>
</feature>
<feature type="region of interest" description="Disordered" evidence="1">
    <location>
        <begin position="94"/>
        <end position="201"/>
    </location>
</feature>
<reference evidence="2 3" key="1">
    <citation type="journal article" date="2018" name="Cell">
        <title>The Chara Genome: Secondary Complexity and Implications for Plant Terrestrialization.</title>
        <authorList>
            <person name="Nishiyama T."/>
            <person name="Sakayama H."/>
            <person name="Vries J.D."/>
            <person name="Buschmann H."/>
            <person name="Saint-Marcoux D."/>
            <person name="Ullrich K.K."/>
            <person name="Haas F.B."/>
            <person name="Vanderstraeten L."/>
            <person name="Becker D."/>
            <person name="Lang D."/>
            <person name="Vosolsobe S."/>
            <person name="Rombauts S."/>
            <person name="Wilhelmsson P.K.I."/>
            <person name="Janitza P."/>
            <person name="Kern R."/>
            <person name="Heyl A."/>
            <person name="Rumpler F."/>
            <person name="Villalobos L.I.A.C."/>
            <person name="Clay J.M."/>
            <person name="Skokan R."/>
            <person name="Toyoda A."/>
            <person name="Suzuki Y."/>
            <person name="Kagoshima H."/>
            <person name="Schijlen E."/>
            <person name="Tajeshwar N."/>
            <person name="Catarino B."/>
            <person name="Hetherington A.J."/>
            <person name="Saltykova A."/>
            <person name="Bonnot C."/>
            <person name="Breuninger H."/>
            <person name="Symeonidi A."/>
            <person name="Radhakrishnan G.V."/>
            <person name="Van Nieuwerburgh F."/>
            <person name="Deforce D."/>
            <person name="Chang C."/>
            <person name="Karol K.G."/>
            <person name="Hedrich R."/>
            <person name="Ulvskov P."/>
            <person name="Glockner G."/>
            <person name="Delwiche C.F."/>
            <person name="Petrasek J."/>
            <person name="Van de Peer Y."/>
            <person name="Friml J."/>
            <person name="Beilby M."/>
            <person name="Dolan L."/>
            <person name="Kohara Y."/>
            <person name="Sugano S."/>
            <person name="Fujiyama A."/>
            <person name="Delaux P.-M."/>
            <person name="Quint M."/>
            <person name="TheiBen G."/>
            <person name="Hagemann M."/>
            <person name="Harholt J."/>
            <person name="Dunand C."/>
            <person name="Zachgo S."/>
            <person name="Langdale J."/>
            <person name="Maumus F."/>
            <person name="Straeten D.V.D."/>
            <person name="Gould S.B."/>
            <person name="Rensing S.A."/>
        </authorList>
    </citation>
    <scope>NUCLEOTIDE SEQUENCE [LARGE SCALE GENOMIC DNA]</scope>
    <source>
        <strain evidence="2 3">S276</strain>
    </source>
</reference>
<proteinExistence type="predicted"/>
<evidence type="ECO:0000256" key="1">
    <source>
        <dbReference type="SAM" id="MobiDB-lite"/>
    </source>
</evidence>
<comment type="caution">
    <text evidence="2">The sequence shown here is derived from an EMBL/GenBank/DDBJ whole genome shotgun (WGS) entry which is preliminary data.</text>
</comment>
<dbReference type="Proteomes" id="UP000265515">
    <property type="component" value="Unassembled WGS sequence"/>
</dbReference>
<dbReference type="InterPro" id="IPR021511">
    <property type="entry name" value="DUF3172"/>
</dbReference>
<evidence type="ECO:0008006" key="4">
    <source>
        <dbReference type="Google" id="ProtNLM"/>
    </source>
</evidence>
<dbReference type="AlphaFoldDB" id="A0A388K0N8"/>
<dbReference type="Gramene" id="GBG63630">
    <property type="protein sequence ID" value="GBG63630"/>
    <property type="gene ID" value="CBR_g38941"/>
</dbReference>
<feature type="compositionally biased region" description="Pro residues" evidence="1">
    <location>
        <begin position="109"/>
        <end position="118"/>
    </location>
</feature>
<organism evidence="2 3">
    <name type="scientific">Chara braunii</name>
    <name type="common">Braun's stonewort</name>
    <dbReference type="NCBI Taxonomy" id="69332"/>
    <lineage>
        <taxon>Eukaryota</taxon>
        <taxon>Viridiplantae</taxon>
        <taxon>Streptophyta</taxon>
        <taxon>Charophyceae</taxon>
        <taxon>Charales</taxon>
        <taxon>Characeae</taxon>
        <taxon>Chara</taxon>
    </lineage>
</organism>
<accession>A0A388K0N8</accession>
<evidence type="ECO:0000313" key="3">
    <source>
        <dbReference type="Proteomes" id="UP000265515"/>
    </source>
</evidence>